<organism evidence="2 3">
    <name type="scientific">Flavobacterium sandaracinum</name>
    <dbReference type="NCBI Taxonomy" id="2541733"/>
    <lineage>
        <taxon>Bacteria</taxon>
        <taxon>Pseudomonadati</taxon>
        <taxon>Bacteroidota</taxon>
        <taxon>Flavobacteriia</taxon>
        <taxon>Flavobacteriales</taxon>
        <taxon>Flavobacteriaceae</taxon>
        <taxon>Flavobacterium</taxon>
    </lineage>
</organism>
<dbReference type="InterPro" id="IPR006935">
    <property type="entry name" value="Helicase/UvrB_N"/>
</dbReference>
<dbReference type="GO" id="GO:0003677">
    <property type="term" value="F:DNA binding"/>
    <property type="evidence" value="ECO:0007669"/>
    <property type="project" value="InterPro"/>
</dbReference>
<dbReference type="RefSeq" id="WP_132064486.1">
    <property type="nucleotide sequence ID" value="NZ_SMFN01000001.1"/>
</dbReference>
<dbReference type="GO" id="GO:0004519">
    <property type="term" value="F:endonuclease activity"/>
    <property type="evidence" value="ECO:0007669"/>
    <property type="project" value="UniProtKB-KW"/>
</dbReference>
<accession>A0A4R5D2W4</accession>
<dbReference type="Pfam" id="PF04851">
    <property type="entry name" value="ResIII"/>
    <property type="match status" value="1"/>
</dbReference>
<keyword evidence="3" id="KW-1185">Reference proteome</keyword>
<protein>
    <submittedName>
        <fullName evidence="2">Restriction endonuclease</fullName>
    </submittedName>
</protein>
<dbReference type="GO" id="GO:0005524">
    <property type="term" value="F:ATP binding"/>
    <property type="evidence" value="ECO:0007669"/>
    <property type="project" value="InterPro"/>
</dbReference>
<proteinExistence type="predicted"/>
<reference evidence="2 3" key="1">
    <citation type="submission" date="2019-03" db="EMBL/GenBank/DDBJ databases">
        <title>Flavobacterium LB-D12 sp. nov., isolated from arctic soil.</title>
        <authorList>
            <person name="Chaudhary D.K."/>
        </authorList>
    </citation>
    <scope>NUCLEOTIDE SEQUENCE [LARGE SCALE GENOMIC DNA]</scope>
    <source>
        <strain evidence="2 3">LB-D12</strain>
    </source>
</reference>
<dbReference type="Proteomes" id="UP000294644">
    <property type="component" value="Unassembled WGS sequence"/>
</dbReference>
<feature type="domain" description="Helicase/UvrB N-terminal" evidence="1">
    <location>
        <begin position="1"/>
        <end position="245"/>
    </location>
</feature>
<evidence type="ECO:0000313" key="2">
    <source>
        <dbReference type="EMBL" id="TDE07662.1"/>
    </source>
</evidence>
<dbReference type="OrthoDB" id="9804145at2"/>
<keyword evidence="2" id="KW-0255">Endonuclease</keyword>
<dbReference type="InterPro" id="IPR027417">
    <property type="entry name" value="P-loop_NTPase"/>
</dbReference>
<dbReference type="AlphaFoldDB" id="A0A4R5D2W4"/>
<dbReference type="EMBL" id="SMFN01000001">
    <property type="protein sequence ID" value="TDE07662.1"/>
    <property type="molecule type" value="Genomic_DNA"/>
</dbReference>
<dbReference type="CDD" id="cd18785">
    <property type="entry name" value="SF2_C"/>
    <property type="match status" value="1"/>
</dbReference>
<name>A0A4R5D2W4_9FLAO</name>
<gene>
    <name evidence="2" type="ORF">E0F91_00820</name>
</gene>
<dbReference type="GO" id="GO:0016787">
    <property type="term" value="F:hydrolase activity"/>
    <property type="evidence" value="ECO:0007669"/>
    <property type="project" value="InterPro"/>
</dbReference>
<sequence>MELKTYQKQVIDDLQNYFDYLQNHKQADVAFNTYWQDKIGQYNPLSGEGMRPYQNTVPNAVHLSIKVPTAGGKTFIACNALKTIFDAMPDTKTKAVVWLVPWSNLLDQTVKNLSNPEHPYCQKLNSLFNNRIQVYEKRELLQGANFNASTVKEQLSIMVMNFASIRAKNKDDRKINEQNSNLANFQINEIDILEGTEREALINVIRSLNPILVVDESHNAESDLSVEMLNNLNPSFILDLTATPKQNANIVSLVSAIELKKEHMVKLPVIVYNHQNIEGVIESALHLQNKLEIEAKILEANGGKYIRPIVLFQAQPKGKEDNTTFDKLKEQLIKIGIPDEQIKIKTANKDELKNIDLMSKDCSVRYIITINALKEGWDCPFAYILASLADKSSEVDVTQILGRVLRQPYVMKHSGTMLNLSYVITASVKFQNTLQNIIKGLQQSGFSEKDYREKDIMPEFVKEETKQESLDNFFFPEQVETPAEVENSFDVTKISYKPDESFTTTNSTVFEIEEMAIAQNEQFQKQIANVENVNITNQIYTEVGMKVKQYKMRESVAEQAQQIELPRFVIEVPRSDIFDLGQGDTQLLDRVNLLKSFKLSDKSIEINFNKVSADLYKIDTEKTTNDGYKMVSVKIENNVQEQITAYIVAKPKESQIKDIAYQIVKEIDKMPPISDNEIKKYVNRILENLSGNELLDFLQYKYSYTKLIKDKINQLADIEAEKIFLEWIDIDKITTQANWKFETAIIPSKIGNDIGNSLYTHEGDMNGLEQQFIMEISNAPNIAFWHRNLGRGKGFSLNGFKSNHYPDFILVTKTNKVIVVETKGSDRDNSDSASKLRLGKAWEKCAGSTKFKYFMIFDRNAIDGAFNLEEGITRIKQI</sequence>
<keyword evidence="2" id="KW-0378">Hydrolase</keyword>
<comment type="caution">
    <text evidence="2">The sequence shown here is derived from an EMBL/GenBank/DDBJ whole genome shotgun (WGS) entry which is preliminary data.</text>
</comment>
<evidence type="ECO:0000313" key="3">
    <source>
        <dbReference type="Proteomes" id="UP000294644"/>
    </source>
</evidence>
<evidence type="ECO:0000259" key="1">
    <source>
        <dbReference type="Pfam" id="PF04851"/>
    </source>
</evidence>
<keyword evidence="2" id="KW-0540">Nuclease</keyword>
<dbReference type="SUPFAM" id="SSF52540">
    <property type="entry name" value="P-loop containing nucleoside triphosphate hydrolases"/>
    <property type="match status" value="2"/>
</dbReference>
<dbReference type="Gene3D" id="3.40.50.300">
    <property type="entry name" value="P-loop containing nucleotide triphosphate hydrolases"/>
    <property type="match status" value="2"/>
</dbReference>